<feature type="region of interest" description="Disordered" evidence="1">
    <location>
        <begin position="322"/>
        <end position="345"/>
    </location>
</feature>
<proteinExistence type="predicted"/>
<dbReference type="EMBL" id="LSYV01000094">
    <property type="protein sequence ID" value="KXZ43353.1"/>
    <property type="molecule type" value="Genomic_DNA"/>
</dbReference>
<evidence type="ECO:0000313" key="4">
    <source>
        <dbReference type="Proteomes" id="UP000075714"/>
    </source>
</evidence>
<dbReference type="SUPFAM" id="SSF51110">
    <property type="entry name" value="alpha-D-mannose-specific plant lectins"/>
    <property type="match status" value="1"/>
</dbReference>
<sequence>MFLDMLQPFALTGLSIYIALYRSDGDLLTALLNVVVLAFIASLDTVLLKRYLDMRYTDTHRICVAFLDIKYGNYVSVEESFWRHQSKTRREYVLQRLRSEDTPVEKKWEALIDTEIGLGILGNGTRDQFKGRQVVSSVALDASIYSWSDVDHQHLTMFETNPKIPWYLDAASEHQLTYEVPKHGRKTRSRDIDVDAAKDGDAANDAANKLLPGERLQFRAAIYSPNGRFRLVQSDSQLELYHGDMPIWSNAVYTEVYYIEMKDGNLVAYDMDNIEKWTTKTAGNPGAYLLLQDDGNLVIYSSEGKHRLWESGLWASDAVQPPANQAAPVPSAPHQLIESGDVEQV</sequence>
<organism evidence="3 4">
    <name type="scientific">Gonium pectorale</name>
    <name type="common">Green alga</name>
    <dbReference type="NCBI Taxonomy" id="33097"/>
    <lineage>
        <taxon>Eukaryota</taxon>
        <taxon>Viridiplantae</taxon>
        <taxon>Chlorophyta</taxon>
        <taxon>core chlorophytes</taxon>
        <taxon>Chlorophyceae</taxon>
        <taxon>CS clade</taxon>
        <taxon>Chlamydomonadales</taxon>
        <taxon>Volvocaceae</taxon>
        <taxon>Gonium</taxon>
    </lineage>
</organism>
<accession>A0A150G0E2</accession>
<dbReference type="SMART" id="SM00108">
    <property type="entry name" value="B_lectin"/>
    <property type="match status" value="1"/>
</dbReference>
<dbReference type="InterPro" id="IPR001480">
    <property type="entry name" value="Bulb-type_lectin_dom"/>
</dbReference>
<keyword evidence="4" id="KW-1185">Reference proteome</keyword>
<evidence type="ECO:0000256" key="1">
    <source>
        <dbReference type="SAM" id="MobiDB-lite"/>
    </source>
</evidence>
<comment type="caution">
    <text evidence="3">The sequence shown here is derived from an EMBL/GenBank/DDBJ whole genome shotgun (WGS) entry which is preliminary data.</text>
</comment>
<name>A0A150G0E2_GONPE</name>
<feature type="domain" description="Bulb-type lectin" evidence="2">
    <location>
        <begin position="207"/>
        <end position="312"/>
    </location>
</feature>
<dbReference type="Gene3D" id="2.90.10.30">
    <property type="match status" value="1"/>
</dbReference>
<gene>
    <name evidence="3" type="ORF">GPECTOR_93g623</name>
</gene>
<evidence type="ECO:0000313" key="3">
    <source>
        <dbReference type="EMBL" id="KXZ43353.1"/>
    </source>
</evidence>
<reference evidence="4" key="1">
    <citation type="journal article" date="2016" name="Nat. Commun.">
        <title>The Gonium pectorale genome demonstrates co-option of cell cycle regulation during the evolution of multicellularity.</title>
        <authorList>
            <person name="Hanschen E.R."/>
            <person name="Marriage T.N."/>
            <person name="Ferris P.J."/>
            <person name="Hamaji T."/>
            <person name="Toyoda A."/>
            <person name="Fujiyama A."/>
            <person name="Neme R."/>
            <person name="Noguchi H."/>
            <person name="Minakuchi Y."/>
            <person name="Suzuki M."/>
            <person name="Kawai-Toyooka H."/>
            <person name="Smith D.R."/>
            <person name="Sparks H."/>
            <person name="Anderson J."/>
            <person name="Bakaric R."/>
            <person name="Luria V."/>
            <person name="Karger A."/>
            <person name="Kirschner M.W."/>
            <person name="Durand P.M."/>
            <person name="Michod R.E."/>
            <person name="Nozaki H."/>
            <person name="Olson B.J."/>
        </authorList>
    </citation>
    <scope>NUCLEOTIDE SEQUENCE [LARGE SCALE GENOMIC DNA]</scope>
    <source>
        <strain evidence="4">NIES-2863</strain>
    </source>
</reference>
<feature type="compositionally biased region" description="Low complexity" evidence="1">
    <location>
        <begin position="322"/>
        <end position="333"/>
    </location>
</feature>
<dbReference type="AlphaFoldDB" id="A0A150G0E2"/>
<protein>
    <recommendedName>
        <fullName evidence="2">Bulb-type lectin domain-containing protein</fullName>
    </recommendedName>
</protein>
<dbReference type="Proteomes" id="UP000075714">
    <property type="component" value="Unassembled WGS sequence"/>
</dbReference>
<dbReference type="InterPro" id="IPR036426">
    <property type="entry name" value="Bulb-type_lectin_dom_sf"/>
</dbReference>
<evidence type="ECO:0000259" key="2">
    <source>
        <dbReference type="PROSITE" id="PS50927"/>
    </source>
</evidence>
<dbReference type="PROSITE" id="PS50927">
    <property type="entry name" value="BULB_LECTIN"/>
    <property type="match status" value="1"/>
</dbReference>
<dbReference type="OrthoDB" id="545294at2759"/>